<dbReference type="EMBL" id="JAHBBH010000002">
    <property type="protein sequence ID" value="MBW3091608.1"/>
    <property type="molecule type" value="Genomic_DNA"/>
</dbReference>
<dbReference type="InterPro" id="IPR014017">
    <property type="entry name" value="DNA_helicase_UvrD-like_C"/>
</dbReference>
<protein>
    <submittedName>
        <fullName evidence="9">PD-(D/E)XK nuclease family protein</fullName>
    </submittedName>
</protein>
<accession>A0ABS6WC42</accession>
<keyword evidence="6" id="KW-0234">DNA repair</keyword>
<organism evidence="9 10">
    <name type="scientific">Bifidobacterium miconis</name>
    <dbReference type="NCBI Taxonomy" id="2834435"/>
    <lineage>
        <taxon>Bacteria</taxon>
        <taxon>Bacillati</taxon>
        <taxon>Actinomycetota</taxon>
        <taxon>Actinomycetes</taxon>
        <taxon>Bifidobacteriales</taxon>
        <taxon>Bifidobacteriaceae</taxon>
        <taxon>Bifidobacterium</taxon>
    </lineage>
</organism>
<evidence type="ECO:0000256" key="5">
    <source>
        <dbReference type="ARBA" id="ARBA00022840"/>
    </source>
</evidence>
<dbReference type="Proteomes" id="UP000700815">
    <property type="component" value="Unassembled WGS sequence"/>
</dbReference>
<evidence type="ECO:0000256" key="7">
    <source>
        <dbReference type="SAM" id="MobiDB-lite"/>
    </source>
</evidence>
<evidence type="ECO:0000256" key="1">
    <source>
        <dbReference type="ARBA" id="ARBA00022741"/>
    </source>
</evidence>
<sequence length="1438" mass="154045">MNGNTTASRYELLDLPIDDGSDRADAGPGDAAFIVAPDDALHAVIHGERPVLLVAGPPCSGKTTFALDALRHGIDAFGGSNVQMAVSGRQNADRLADLIIRRTGPMSQARPVTTLSAIAFRLIAAVRSRLGLPQPKLLNGAEQDALLRGVVDAHVGHVRAGEPCETCALLREYFAVDDWTGVMTGDDGSEDDAHDSAEPVAGFARGVNDEFVMQLRDMLARMNELGASASNEAALLGALSAWSPRTERLHVQWRLAFALRREYAAAIGASYPDEFRLDSSRLLVEGVHAARDAQPSELPALVVVDDCQDLTLAGFAFLEALRSRATRLVLVGNPDESVQAFRGSYPEYLFAQLRQRLHATMLRIRPASIRGAVDGETGTVDDHDPTGAQHGRASGHAAGHTYRDLVASRISLSISSPQNEPLPLPSRPGKLPQLPGSLPILAVKDATLIADGSLGAALYRSATDETEDVVWQIKTAHLADRRDWNDMAVIAHDNATVRRLGERLRRDGVPVRYSSVTRPLKDEPFVQGLFALLELARLRDTTPDKLGMSLSAAAVYVRSRVATIMNCPLISVGGGNDHEGYPAKLSVAESAMGALAALAGVLPERDAPQPDRDRNDDADAGNAERSLAGLIRDWHDLKDTVRQARSDSRINTDDSLMDADAAAGDDLQFGMEALYLLLVFANTDAVTDAVRSVCGKDPHVSAFARVWSLIGTISSGLHDLASQEPQYALALAWDSCGVARRWQREALNNTDAGRAANDRLDAAMRLFDYASGSAAARTLTGFIAQVRGMRIEADSLAKIAPVDQAVTLTTPAGSAGLHWPLVWIPALQQGVWPNLAARNTMFGGEDLADVMLTGALSRDSRDRGGDPQLAAVLAGEQKSLLVALTRAVERAVISAVANDDLNPSDFLYAYLPERFDRTTPQSRLPYVDVGQGDLYSGLDATARGLVAAARVALAVEPEASPASDDAIAALRLLADNGVPEADPGNWPFVADHVATIRAHAETASSANTTPNPSRACAETAANHDDAETAGHEVGTGAMTVTLSPSAVDGIWACPVCWLMENRFAGPRAGSTSTSFGSLVHEVARQASANGLDRPGSYADLPIDARIERVRDGMMDLYRALRADPAVTARPEDRYDAARKDATAEAVFGRIADYFVASNEAAYPVGNAKNFTVGTLESAECERSFTALFDLGDIAAAYNALDGVSSVEPSELAAIMGTLVGGWPEAMRDGLTVRLTGRMDRMEHRALPDGEERIRLIDYKTGSVPSTQAVFNDLQLVCYQLGLAFPEGGERGTAALHAMPRIAQSCLFHVSANNAPAQSYGAESLYQPALFAEGRLNETAYTPRYYYKDMAKLADLPELPPDPPRGVSGHAWEQFLALRGTQAVWALTMIARVFYAAAASRSERLIVHPQASHVRFCRMKAACPACAGRIDTIFETRQA</sequence>
<gene>
    <name evidence="9" type="ORF">KIH79_01295</name>
</gene>
<evidence type="ECO:0000259" key="8">
    <source>
        <dbReference type="PROSITE" id="PS51217"/>
    </source>
</evidence>
<evidence type="ECO:0000313" key="10">
    <source>
        <dbReference type="Proteomes" id="UP000700815"/>
    </source>
</evidence>
<dbReference type="PANTHER" id="PTHR11070:SF59">
    <property type="entry name" value="DNA 3'-5' HELICASE"/>
    <property type="match status" value="1"/>
</dbReference>
<keyword evidence="1" id="KW-0547">Nucleotide-binding</keyword>
<evidence type="ECO:0000256" key="6">
    <source>
        <dbReference type="ARBA" id="ARBA00023204"/>
    </source>
</evidence>
<dbReference type="PROSITE" id="PS51217">
    <property type="entry name" value="UVRD_HELICASE_CTER"/>
    <property type="match status" value="1"/>
</dbReference>
<reference evidence="9 10" key="1">
    <citation type="submission" date="2021-05" db="EMBL/GenBank/DDBJ databases">
        <title>Phylogenetic classification of ten novel species belonging to the genus Bifidobacterium comprising B. colchicus sp. nov., B. abeli sp. nov., B. bicoloris sp. nov., B. guerezis sp. nov., B. rosaliae sp. nov., B. santillanensis sp. nov., B. argentati sp. nov., B. amazzoni sp. nov., B. pluviali sp. nov., and B. pinnaculum sp. nov.</title>
        <authorList>
            <person name="Lugli G.A."/>
            <person name="Ruiz Garcia L."/>
            <person name="Margolles A."/>
            <person name="Ventura M."/>
        </authorList>
    </citation>
    <scope>NUCLEOTIDE SEQUENCE [LARGE SCALE GENOMIC DNA]</scope>
    <source>
        <strain evidence="9 10">82T10</strain>
    </source>
</reference>
<comment type="caution">
    <text evidence="9">The sequence shown here is derived from an EMBL/GenBank/DDBJ whole genome shotgun (WGS) entry which is preliminary data.</text>
</comment>
<feature type="region of interest" description="Disordered" evidence="7">
    <location>
        <begin position="373"/>
        <end position="398"/>
    </location>
</feature>
<evidence type="ECO:0000256" key="4">
    <source>
        <dbReference type="ARBA" id="ARBA00022806"/>
    </source>
</evidence>
<keyword evidence="4" id="KW-0347">Helicase</keyword>
<evidence type="ECO:0000256" key="2">
    <source>
        <dbReference type="ARBA" id="ARBA00022763"/>
    </source>
</evidence>
<dbReference type="Pfam" id="PF13245">
    <property type="entry name" value="AAA_19"/>
    <property type="match status" value="1"/>
</dbReference>
<keyword evidence="2" id="KW-0227">DNA damage</keyword>
<dbReference type="PANTHER" id="PTHR11070">
    <property type="entry name" value="UVRD / RECB / PCRA DNA HELICASE FAMILY MEMBER"/>
    <property type="match status" value="1"/>
</dbReference>
<evidence type="ECO:0000313" key="9">
    <source>
        <dbReference type="EMBL" id="MBW3091608.1"/>
    </source>
</evidence>
<feature type="domain" description="UvrD-like helicase C-terminal" evidence="8">
    <location>
        <begin position="407"/>
        <end position="816"/>
    </location>
</feature>
<keyword evidence="10" id="KW-1185">Reference proteome</keyword>
<evidence type="ECO:0000256" key="3">
    <source>
        <dbReference type="ARBA" id="ARBA00022801"/>
    </source>
</evidence>
<dbReference type="RefSeq" id="WP_219057722.1">
    <property type="nucleotide sequence ID" value="NZ_JAHBBH010000002.1"/>
</dbReference>
<name>A0ABS6WC42_9BIFI</name>
<proteinExistence type="predicted"/>
<dbReference type="InterPro" id="IPR038726">
    <property type="entry name" value="PDDEXK_AddAB-type"/>
</dbReference>
<keyword evidence="3" id="KW-0378">Hydrolase</keyword>
<keyword evidence="5" id="KW-0067">ATP-binding</keyword>
<dbReference type="InterPro" id="IPR000212">
    <property type="entry name" value="DNA_helicase_UvrD/REP"/>
</dbReference>
<dbReference type="Pfam" id="PF12705">
    <property type="entry name" value="PDDEXK_1"/>
    <property type="match status" value="1"/>
</dbReference>